<feature type="region of interest" description="Disordered" evidence="1">
    <location>
        <begin position="712"/>
        <end position="740"/>
    </location>
</feature>
<dbReference type="EMBL" id="JAGTJR010000002">
    <property type="protein sequence ID" value="KAH7063016.1"/>
    <property type="molecule type" value="Genomic_DNA"/>
</dbReference>
<feature type="compositionally biased region" description="Polar residues" evidence="1">
    <location>
        <begin position="722"/>
        <end position="740"/>
    </location>
</feature>
<organism evidence="3 4">
    <name type="scientific">Macrophomina phaseolina</name>
    <dbReference type="NCBI Taxonomy" id="35725"/>
    <lineage>
        <taxon>Eukaryota</taxon>
        <taxon>Fungi</taxon>
        <taxon>Dikarya</taxon>
        <taxon>Ascomycota</taxon>
        <taxon>Pezizomycotina</taxon>
        <taxon>Dothideomycetes</taxon>
        <taxon>Dothideomycetes incertae sedis</taxon>
        <taxon>Botryosphaeriales</taxon>
        <taxon>Botryosphaeriaceae</taxon>
        <taxon>Macrophomina</taxon>
    </lineage>
</organism>
<gene>
    <name evidence="3" type="ORF">B0J12DRAFT_780921</name>
</gene>
<keyword evidence="2" id="KW-0732">Signal</keyword>
<feature type="region of interest" description="Disordered" evidence="1">
    <location>
        <begin position="29"/>
        <end position="83"/>
    </location>
</feature>
<evidence type="ECO:0000313" key="3">
    <source>
        <dbReference type="EMBL" id="KAH7063016.1"/>
    </source>
</evidence>
<feature type="signal peptide" evidence="2">
    <location>
        <begin position="1"/>
        <end position="22"/>
    </location>
</feature>
<dbReference type="Proteomes" id="UP000774617">
    <property type="component" value="Unassembled WGS sequence"/>
</dbReference>
<feature type="region of interest" description="Disordered" evidence="1">
    <location>
        <begin position="557"/>
        <end position="577"/>
    </location>
</feature>
<keyword evidence="4" id="KW-1185">Reference proteome</keyword>
<comment type="caution">
    <text evidence="3">The sequence shown here is derived from an EMBL/GenBank/DDBJ whole genome shotgun (WGS) entry which is preliminary data.</text>
</comment>
<feature type="compositionally biased region" description="Low complexity" evidence="1">
    <location>
        <begin position="557"/>
        <end position="572"/>
    </location>
</feature>
<accession>A0ABQ8GRP7</accession>
<evidence type="ECO:0000313" key="4">
    <source>
        <dbReference type="Proteomes" id="UP000774617"/>
    </source>
</evidence>
<feature type="region of interest" description="Disordered" evidence="1">
    <location>
        <begin position="410"/>
        <end position="498"/>
    </location>
</feature>
<evidence type="ECO:0000256" key="1">
    <source>
        <dbReference type="SAM" id="MobiDB-lite"/>
    </source>
</evidence>
<reference evidence="3 4" key="1">
    <citation type="journal article" date="2021" name="Nat. Commun.">
        <title>Genetic determinants of endophytism in the Arabidopsis root mycobiome.</title>
        <authorList>
            <person name="Mesny F."/>
            <person name="Miyauchi S."/>
            <person name="Thiergart T."/>
            <person name="Pickel B."/>
            <person name="Atanasova L."/>
            <person name="Karlsson M."/>
            <person name="Huettel B."/>
            <person name="Barry K.W."/>
            <person name="Haridas S."/>
            <person name="Chen C."/>
            <person name="Bauer D."/>
            <person name="Andreopoulos W."/>
            <person name="Pangilinan J."/>
            <person name="LaButti K."/>
            <person name="Riley R."/>
            <person name="Lipzen A."/>
            <person name="Clum A."/>
            <person name="Drula E."/>
            <person name="Henrissat B."/>
            <person name="Kohler A."/>
            <person name="Grigoriev I.V."/>
            <person name="Martin F.M."/>
            <person name="Hacquard S."/>
        </authorList>
    </citation>
    <scope>NUCLEOTIDE SEQUENCE [LARGE SCALE GENOMIC DNA]</scope>
    <source>
        <strain evidence="3 4">MPI-SDFR-AT-0080</strain>
    </source>
</reference>
<name>A0ABQ8GRP7_9PEZI</name>
<feature type="chain" id="PRO_5045475049" evidence="2">
    <location>
        <begin position="23"/>
        <end position="786"/>
    </location>
</feature>
<proteinExistence type="predicted"/>
<feature type="region of interest" description="Disordered" evidence="1">
    <location>
        <begin position="329"/>
        <end position="396"/>
    </location>
</feature>
<protein>
    <submittedName>
        <fullName evidence="3">Uncharacterized protein</fullName>
    </submittedName>
</protein>
<sequence length="786" mass="77882">MQPPAHSSSLLAILFLIQPVFSTTWSNGTSSVPLSVTSPPASTSPGNDASTGTSLVSSGGTTPLIEPESPASTPTTPSPTDATVLISQETPGVAGQVNTPARNATGNANITPAPECTGCVLQARNPVMLTYPREDLLVNVSITQTIIRHTTFFEDGSFTTSLETKAITNNATLATPGGITKAPTAVTWSWSGVVLTWPTTYFAYTNLEFGINDEPEGSTESSAKCVATVSRIALPSPTNWSALVYSSTAASMASMTVPSSMVDFLKQQPFAISNGSSFDLATCTVATNPADVTTAPVQSFTQATSSALPESSDFGTRQHTTVQFLTSVTQESTTTVKRPGRVANPTGKVDSPPQVDSPPKVVSPTGKADPSVGQGEPLPQPPSKEAPKDGSSKIDLGGLINSIAQDAQQLQATKGGGAVSAPQSQGSGPAPQAQGNGPAPQSQGSGPAPQTQGSGPAPQAQGSGPAPQAQGSGLAPQTQGSGPGPQSQGSGPVPQTIMLGSSPVAIAAVPTGSGIIIGGSQTVAPNQAVTVNGVAVSVLPGGSNIVVDGSNTFAVPGAPTAPPAGAANQPPGGTSPPPLVIGGTTVAGTVVNGMTQFALGPGTVLSPGGSAIVVGGTTYSLPPSGSILIVDGVTSAIAMPGTVTPAPSAFAIGSSTLVPVVSDGTTRYIVDGMTLTPGGVYTIDGSTLSLGPSTAVILKDGKTIAASLLPAGGTGKGSKSSARITGSTDEATTTSSSPRSTNIGDFVASGIGVSPTGGVGATVDVVYHVWTKALIMDALVLLIINL</sequence>
<feature type="compositionally biased region" description="Low complexity" evidence="1">
    <location>
        <begin position="420"/>
        <end position="495"/>
    </location>
</feature>
<evidence type="ECO:0000256" key="2">
    <source>
        <dbReference type="SAM" id="SignalP"/>
    </source>
</evidence>